<gene>
    <name evidence="3" type="ORF">GCM10023086_47430</name>
</gene>
<dbReference type="EMBL" id="BAABET010000007">
    <property type="protein sequence ID" value="GAA4322294.1"/>
    <property type="molecule type" value="Genomic_DNA"/>
</dbReference>
<feature type="compositionally biased region" description="Basic and acidic residues" evidence="1">
    <location>
        <begin position="784"/>
        <end position="797"/>
    </location>
</feature>
<sequence>MTYEGRHTADGIRLLVQLLMTDLRGVDPVTVRPERWAEPVRGWLTAGAALAAGEPKRALAVLDDPEPEETYDDLVTRTLRTAATAMDVNWGPGGAVGWALPAQGEAALLKAMDGTHARLTILARDPGLRLAAFLAARYLPDLLVARAVLMAGETLAAQPPEVIAAVGGAGEVGEAVRWFDEVPREIAEGGLVGPVAYHVLVAGDVRARAGDRRRGEALRREALRLVPGDPAFAALSSLLAGDEELGTPGAAERCLPLPAARKTLDRAAKHYAAADALFRDAGAARGRAAAALRLAHVARLRRKTGDRTACVDRALTLAADAGDQACVALLKVHRMLDAVADGRPSSGQDVEEVRRWASTVGSGSWLRGLAHLVAARAGDWTRQGHIVRGREAGDLAQLLVERVAAADVTGPVPTAVRVTAGPMTGSPGAYHDARHRLASLVLADLDLRNRERQLRDMYPEDADGPATRPAPVINAWLSTALAAELFLNEAVGLGDPDLVAAARPRLARVIGLGERLRCGQGADTAAAQALRDPLEGLHAGLLSAHAVEKLHRLRRFRTAGLRAPAERAAREAEALIERGAPPSFARCALLVELGRLEEARAEADGLEAHGALTAQQSAALRIRLRQPERAAVAERRIGADGAEPVKPWERPAIAAEASLALGDPRRAAERALEAVTVYEEHRSRMGRDTLRAASADDPAVARAYHTAVLSQWELPGGKNMAFATAERARSGFLEAVHALDSTAGQPAARRAVRGWLQAEARWAARFEESAAALRGGVPEGAAPQERESADAADERSVRRRLTEAEQALGAAESEVRRVAPAALTVRRAPGSVPDADAVARALPPDTVLLQYHLLDQDLISWAVTREGLLADRSQWSADDLVATARRFHTACASGTDVTEAGQVLSDVLLGFCAPLLSRCRRIVVVPPARLGLVPFHALPVGGAVLGLTHDVSYLPAVSLLTRPGPRAPEPDWREAAALLVGAPATAPERGLAPLPGTLTEVATVERMLPRCRVLTGPDADRERALEQAADCSVLHLATHGDVRELTPYLSRLALAGQDHLGIDDLLSPELTPELLVLSACETGRGTATAGGDVLGLTRTAVVSGARHAVVSLWPVDDVTGCLVITRMYRHLTSADRPPVGTALARAQREVLRASPDERTEEYARLAESADLVADPPGRRVRARDSGPRPVPEGTDRHHPFHWAPFIHVGT</sequence>
<feature type="domain" description="CHAT" evidence="2">
    <location>
        <begin position="899"/>
        <end position="1209"/>
    </location>
</feature>
<evidence type="ECO:0000256" key="1">
    <source>
        <dbReference type="SAM" id="MobiDB-lite"/>
    </source>
</evidence>
<reference evidence="4" key="1">
    <citation type="journal article" date="2019" name="Int. J. Syst. Evol. Microbiol.">
        <title>The Global Catalogue of Microorganisms (GCM) 10K type strain sequencing project: providing services to taxonomists for standard genome sequencing and annotation.</title>
        <authorList>
            <consortium name="The Broad Institute Genomics Platform"/>
            <consortium name="The Broad Institute Genome Sequencing Center for Infectious Disease"/>
            <person name="Wu L."/>
            <person name="Ma J."/>
        </authorList>
    </citation>
    <scope>NUCLEOTIDE SEQUENCE [LARGE SCALE GENOMIC DNA]</scope>
    <source>
        <strain evidence="4">JCM 31290</strain>
    </source>
</reference>
<comment type="caution">
    <text evidence="3">The sequence shown here is derived from an EMBL/GenBank/DDBJ whole genome shotgun (WGS) entry which is preliminary data.</text>
</comment>
<keyword evidence="4" id="KW-1185">Reference proteome</keyword>
<evidence type="ECO:0000313" key="3">
    <source>
        <dbReference type="EMBL" id="GAA4322294.1"/>
    </source>
</evidence>
<name>A0ABP8GDJ4_9ACTN</name>
<evidence type="ECO:0000259" key="2">
    <source>
        <dbReference type="Pfam" id="PF12770"/>
    </source>
</evidence>
<dbReference type="InterPro" id="IPR024983">
    <property type="entry name" value="CHAT_dom"/>
</dbReference>
<evidence type="ECO:0000313" key="4">
    <source>
        <dbReference type="Proteomes" id="UP001501115"/>
    </source>
</evidence>
<accession>A0ABP8GDJ4</accession>
<dbReference type="Proteomes" id="UP001501115">
    <property type="component" value="Unassembled WGS sequence"/>
</dbReference>
<protein>
    <recommendedName>
        <fullName evidence="2">CHAT domain-containing protein</fullName>
    </recommendedName>
</protein>
<dbReference type="Pfam" id="PF12770">
    <property type="entry name" value="CHAT"/>
    <property type="match status" value="1"/>
</dbReference>
<dbReference type="RefSeq" id="WP_345663627.1">
    <property type="nucleotide sequence ID" value="NZ_BAABET010000007.1"/>
</dbReference>
<proteinExistence type="predicted"/>
<organism evidence="3 4">
    <name type="scientific">Streptomyces venetus</name>
    <dbReference type="NCBI Taxonomy" id="1701086"/>
    <lineage>
        <taxon>Bacteria</taxon>
        <taxon>Bacillati</taxon>
        <taxon>Actinomycetota</taxon>
        <taxon>Actinomycetes</taxon>
        <taxon>Kitasatosporales</taxon>
        <taxon>Streptomycetaceae</taxon>
        <taxon>Streptomyces</taxon>
    </lineage>
</organism>
<feature type="region of interest" description="Disordered" evidence="1">
    <location>
        <begin position="774"/>
        <end position="797"/>
    </location>
</feature>
<feature type="region of interest" description="Disordered" evidence="1">
    <location>
        <begin position="1167"/>
        <end position="1197"/>
    </location>
</feature>